<dbReference type="EMBL" id="QJKJ01008470">
    <property type="protein sequence ID" value="RDX79657.1"/>
    <property type="molecule type" value="Genomic_DNA"/>
</dbReference>
<reference evidence="2" key="1">
    <citation type="submission" date="2018-05" db="EMBL/GenBank/DDBJ databases">
        <title>Draft genome of Mucuna pruriens seed.</title>
        <authorList>
            <person name="Nnadi N.E."/>
            <person name="Vos R."/>
            <person name="Hasami M.H."/>
            <person name="Devisetty U.K."/>
            <person name="Aguiy J.C."/>
        </authorList>
    </citation>
    <scope>NUCLEOTIDE SEQUENCE [LARGE SCALE GENOMIC DNA]</scope>
    <source>
        <strain evidence="2">JCA_2017</strain>
    </source>
</reference>
<sequence>MLGLQDGQVQSIVQWFVYPSLPIYTAPWINIFMDFVLGLSKTHSERDFIFVMVDRCSKMAHFILCHKTDDACDVVNFFFFREVVRLHGLPKSIVFDRDSKFLSHFWKILWGKLGIKLLFSTTCHPQTDGQTEVVNWTLKELQTWEAWLPHMEFIYNRVINETTSYTPFELVYRCNPMSPLDLVPSSVLSKENSKGLSKAQSITYAKRENKDREKRVFMDGDLVWVHLQKDRFPNLRKSKLLP</sequence>
<feature type="non-terminal residue" evidence="2">
    <location>
        <position position="1"/>
    </location>
</feature>
<accession>A0A371FMU7</accession>
<dbReference type="AlphaFoldDB" id="A0A371FMU7"/>
<gene>
    <name evidence="2" type="ORF">CR513_39896</name>
</gene>
<feature type="domain" description="Integrase catalytic" evidence="1">
    <location>
        <begin position="23"/>
        <end position="187"/>
    </location>
</feature>
<dbReference type="InterPro" id="IPR012337">
    <property type="entry name" value="RNaseH-like_sf"/>
</dbReference>
<dbReference type="PROSITE" id="PS50994">
    <property type="entry name" value="INTEGRASE"/>
    <property type="match status" value="1"/>
</dbReference>
<keyword evidence="3" id="KW-1185">Reference proteome</keyword>
<evidence type="ECO:0000313" key="2">
    <source>
        <dbReference type="EMBL" id="RDX79657.1"/>
    </source>
</evidence>
<protein>
    <recommendedName>
        <fullName evidence="1">Integrase catalytic domain-containing protein</fullName>
    </recommendedName>
</protein>
<evidence type="ECO:0000259" key="1">
    <source>
        <dbReference type="PROSITE" id="PS50994"/>
    </source>
</evidence>
<dbReference type="PANTHER" id="PTHR35046">
    <property type="entry name" value="ZINC KNUCKLE (CCHC-TYPE) FAMILY PROTEIN"/>
    <property type="match status" value="1"/>
</dbReference>
<evidence type="ECO:0000313" key="3">
    <source>
        <dbReference type="Proteomes" id="UP000257109"/>
    </source>
</evidence>
<dbReference type="SUPFAM" id="SSF53098">
    <property type="entry name" value="Ribonuclease H-like"/>
    <property type="match status" value="1"/>
</dbReference>
<dbReference type="PANTHER" id="PTHR35046:SF9">
    <property type="entry name" value="RNA-DIRECTED DNA POLYMERASE"/>
    <property type="match status" value="1"/>
</dbReference>
<dbReference type="Gene3D" id="3.30.420.10">
    <property type="entry name" value="Ribonuclease H-like superfamily/Ribonuclease H"/>
    <property type="match status" value="1"/>
</dbReference>
<dbReference type="Proteomes" id="UP000257109">
    <property type="component" value="Unassembled WGS sequence"/>
</dbReference>
<dbReference type="GO" id="GO:0003676">
    <property type="term" value="F:nucleic acid binding"/>
    <property type="evidence" value="ECO:0007669"/>
    <property type="project" value="InterPro"/>
</dbReference>
<dbReference type="GO" id="GO:0015074">
    <property type="term" value="P:DNA integration"/>
    <property type="evidence" value="ECO:0007669"/>
    <property type="project" value="InterPro"/>
</dbReference>
<name>A0A371FMU7_MUCPR</name>
<comment type="caution">
    <text evidence="2">The sequence shown here is derived from an EMBL/GenBank/DDBJ whole genome shotgun (WGS) entry which is preliminary data.</text>
</comment>
<proteinExistence type="predicted"/>
<dbReference type="InterPro" id="IPR036397">
    <property type="entry name" value="RNaseH_sf"/>
</dbReference>
<dbReference type="InterPro" id="IPR001584">
    <property type="entry name" value="Integrase_cat-core"/>
</dbReference>
<dbReference type="OrthoDB" id="407598at2759"/>
<organism evidence="2 3">
    <name type="scientific">Mucuna pruriens</name>
    <name type="common">Velvet bean</name>
    <name type="synonym">Dolichos pruriens</name>
    <dbReference type="NCBI Taxonomy" id="157652"/>
    <lineage>
        <taxon>Eukaryota</taxon>
        <taxon>Viridiplantae</taxon>
        <taxon>Streptophyta</taxon>
        <taxon>Embryophyta</taxon>
        <taxon>Tracheophyta</taxon>
        <taxon>Spermatophyta</taxon>
        <taxon>Magnoliopsida</taxon>
        <taxon>eudicotyledons</taxon>
        <taxon>Gunneridae</taxon>
        <taxon>Pentapetalae</taxon>
        <taxon>rosids</taxon>
        <taxon>fabids</taxon>
        <taxon>Fabales</taxon>
        <taxon>Fabaceae</taxon>
        <taxon>Papilionoideae</taxon>
        <taxon>50 kb inversion clade</taxon>
        <taxon>NPAAA clade</taxon>
        <taxon>indigoferoid/millettioid clade</taxon>
        <taxon>Phaseoleae</taxon>
        <taxon>Mucuna</taxon>
    </lineage>
</organism>